<sequence>MDSGSSRNPSLNPGKEVEGRFERDHTQSLL</sequence>
<proteinExistence type="predicted"/>
<dbReference type="GO" id="GO:0016853">
    <property type="term" value="F:isomerase activity"/>
    <property type="evidence" value="ECO:0007669"/>
    <property type="project" value="UniProtKB-KW"/>
</dbReference>
<evidence type="ECO:0000256" key="1">
    <source>
        <dbReference type="SAM" id="MobiDB-lite"/>
    </source>
</evidence>
<feature type="compositionally biased region" description="Basic and acidic residues" evidence="1">
    <location>
        <begin position="15"/>
        <end position="30"/>
    </location>
</feature>
<accession>A0A2P2KGB0</accession>
<dbReference type="EMBL" id="GGEC01024243">
    <property type="protein sequence ID" value="MBX04727.1"/>
    <property type="molecule type" value="Transcribed_RNA"/>
</dbReference>
<feature type="compositionally biased region" description="Polar residues" evidence="1">
    <location>
        <begin position="1"/>
        <end position="11"/>
    </location>
</feature>
<evidence type="ECO:0000313" key="2">
    <source>
        <dbReference type="EMBL" id="MBX04727.1"/>
    </source>
</evidence>
<name>A0A2P2KGB0_RHIMU</name>
<keyword evidence="2" id="KW-0413">Isomerase</keyword>
<dbReference type="AlphaFoldDB" id="A0A2P2KGB0"/>
<protein>
    <submittedName>
        <fullName evidence="2">Peptidyl-prolyl cis-trans isomerase CYP20-1</fullName>
    </submittedName>
</protein>
<reference evidence="2" key="1">
    <citation type="submission" date="2018-02" db="EMBL/GenBank/DDBJ databases">
        <title>Rhizophora mucronata_Transcriptome.</title>
        <authorList>
            <person name="Meera S.P."/>
            <person name="Sreeshan A."/>
            <person name="Augustine A."/>
        </authorList>
    </citation>
    <scope>NUCLEOTIDE SEQUENCE</scope>
    <source>
        <tissue evidence="2">Leaf</tissue>
    </source>
</reference>
<feature type="region of interest" description="Disordered" evidence="1">
    <location>
        <begin position="1"/>
        <end position="30"/>
    </location>
</feature>
<organism evidence="2">
    <name type="scientific">Rhizophora mucronata</name>
    <name type="common">Asiatic mangrove</name>
    <dbReference type="NCBI Taxonomy" id="61149"/>
    <lineage>
        <taxon>Eukaryota</taxon>
        <taxon>Viridiplantae</taxon>
        <taxon>Streptophyta</taxon>
        <taxon>Embryophyta</taxon>
        <taxon>Tracheophyta</taxon>
        <taxon>Spermatophyta</taxon>
        <taxon>Magnoliopsida</taxon>
        <taxon>eudicotyledons</taxon>
        <taxon>Gunneridae</taxon>
        <taxon>Pentapetalae</taxon>
        <taxon>rosids</taxon>
        <taxon>fabids</taxon>
        <taxon>Malpighiales</taxon>
        <taxon>Rhizophoraceae</taxon>
        <taxon>Rhizophora</taxon>
    </lineage>
</organism>